<keyword evidence="2" id="KW-1133">Transmembrane helix</keyword>
<protein>
    <submittedName>
        <fullName evidence="3">Uncharacterized protein</fullName>
    </submittedName>
</protein>
<dbReference type="EMBL" id="KB467898">
    <property type="protein sequence ID" value="PCH36965.1"/>
    <property type="molecule type" value="Genomic_DNA"/>
</dbReference>
<keyword evidence="4" id="KW-1185">Reference proteome</keyword>
<accession>A0A2H3J5L9</accession>
<feature type="compositionally biased region" description="Low complexity" evidence="1">
    <location>
        <begin position="22"/>
        <end position="42"/>
    </location>
</feature>
<reference evidence="3 4" key="1">
    <citation type="journal article" date="2012" name="Science">
        <title>The Paleozoic origin of enzymatic lignin decomposition reconstructed from 31 fungal genomes.</title>
        <authorList>
            <person name="Floudas D."/>
            <person name="Binder M."/>
            <person name="Riley R."/>
            <person name="Barry K."/>
            <person name="Blanchette R.A."/>
            <person name="Henrissat B."/>
            <person name="Martinez A.T."/>
            <person name="Otillar R."/>
            <person name="Spatafora J.W."/>
            <person name="Yadav J.S."/>
            <person name="Aerts A."/>
            <person name="Benoit I."/>
            <person name="Boyd A."/>
            <person name="Carlson A."/>
            <person name="Copeland A."/>
            <person name="Coutinho P.M."/>
            <person name="de Vries R.P."/>
            <person name="Ferreira P."/>
            <person name="Findley K."/>
            <person name="Foster B."/>
            <person name="Gaskell J."/>
            <person name="Glotzer D."/>
            <person name="Gorecki P."/>
            <person name="Heitman J."/>
            <person name="Hesse C."/>
            <person name="Hori C."/>
            <person name="Igarashi K."/>
            <person name="Jurgens J.A."/>
            <person name="Kallen N."/>
            <person name="Kersten P."/>
            <person name="Kohler A."/>
            <person name="Kuees U."/>
            <person name="Kumar T.K.A."/>
            <person name="Kuo A."/>
            <person name="LaButti K."/>
            <person name="Larrondo L.F."/>
            <person name="Lindquist E."/>
            <person name="Ling A."/>
            <person name="Lombard V."/>
            <person name="Lucas S."/>
            <person name="Lundell T."/>
            <person name="Martin R."/>
            <person name="McLaughlin D.J."/>
            <person name="Morgenstern I."/>
            <person name="Morin E."/>
            <person name="Murat C."/>
            <person name="Nagy L.G."/>
            <person name="Nolan M."/>
            <person name="Ohm R.A."/>
            <person name="Patyshakuliyeva A."/>
            <person name="Rokas A."/>
            <person name="Ruiz-Duenas F.J."/>
            <person name="Sabat G."/>
            <person name="Salamov A."/>
            <person name="Samejima M."/>
            <person name="Schmutz J."/>
            <person name="Slot J.C."/>
            <person name="St John F."/>
            <person name="Stenlid J."/>
            <person name="Sun H."/>
            <person name="Sun S."/>
            <person name="Syed K."/>
            <person name="Tsang A."/>
            <person name="Wiebenga A."/>
            <person name="Young D."/>
            <person name="Pisabarro A."/>
            <person name="Eastwood D.C."/>
            <person name="Martin F."/>
            <person name="Cullen D."/>
            <person name="Grigoriev I.V."/>
            <person name="Hibbett D.S."/>
        </authorList>
    </citation>
    <scope>NUCLEOTIDE SEQUENCE [LARGE SCALE GENOMIC DNA]</scope>
    <source>
        <strain evidence="3 4">MD-104</strain>
    </source>
</reference>
<keyword evidence="2" id="KW-0472">Membrane</keyword>
<feature type="region of interest" description="Disordered" evidence="1">
    <location>
        <begin position="105"/>
        <end position="126"/>
    </location>
</feature>
<feature type="region of interest" description="Disordered" evidence="1">
    <location>
        <begin position="1"/>
        <end position="73"/>
    </location>
</feature>
<feature type="region of interest" description="Disordered" evidence="1">
    <location>
        <begin position="211"/>
        <end position="292"/>
    </location>
</feature>
<gene>
    <name evidence="3" type="ORF">WOLCODRAFT_167244</name>
</gene>
<keyword evidence="2" id="KW-0812">Transmembrane</keyword>
<evidence type="ECO:0000313" key="4">
    <source>
        <dbReference type="Proteomes" id="UP000218811"/>
    </source>
</evidence>
<feature type="transmembrane region" description="Helical" evidence="2">
    <location>
        <begin position="169"/>
        <end position="191"/>
    </location>
</feature>
<sequence length="292" mass="30433">MAEVGIHTLTSSSKPETAGVRSTSIPAPPAHASTPSAHSTSSKLTASTSGTSRTVQVHITSSSSTTQGQRETVTSKITVMDTTTANGSTLTVTYSVPTTATTRSPATNVQTISSASTHTSPTGNNNSLSISQYSTIAVESSLSPLSIAPSVTAATLSSSSRGSFPVKDIVGIAIASSLSLALLLLLTRWLYSKRDRGLAVTPYNLPREVYPARRQRPPDRPSPFDAGSSDELQTPAARSHIPALRLDMRSPPAARTPRWSCDGALSSPGLHPVQKADVPHSRTSPAMSMSSV</sequence>
<dbReference type="Proteomes" id="UP000218811">
    <property type="component" value="Unassembled WGS sequence"/>
</dbReference>
<evidence type="ECO:0000313" key="3">
    <source>
        <dbReference type="EMBL" id="PCH36965.1"/>
    </source>
</evidence>
<feature type="compositionally biased region" description="Polar residues" evidence="1">
    <location>
        <begin position="43"/>
        <end position="73"/>
    </location>
</feature>
<evidence type="ECO:0000256" key="2">
    <source>
        <dbReference type="SAM" id="Phobius"/>
    </source>
</evidence>
<feature type="compositionally biased region" description="Polar residues" evidence="1">
    <location>
        <begin position="281"/>
        <end position="292"/>
    </location>
</feature>
<organism evidence="3 4">
    <name type="scientific">Wolfiporia cocos (strain MD-104)</name>
    <name type="common">Brown rot fungus</name>
    <dbReference type="NCBI Taxonomy" id="742152"/>
    <lineage>
        <taxon>Eukaryota</taxon>
        <taxon>Fungi</taxon>
        <taxon>Dikarya</taxon>
        <taxon>Basidiomycota</taxon>
        <taxon>Agaricomycotina</taxon>
        <taxon>Agaricomycetes</taxon>
        <taxon>Polyporales</taxon>
        <taxon>Phaeolaceae</taxon>
        <taxon>Wolfiporia</taxon>
    </lineage>
</organism>
<proteinExistence type="predicted"/>
<dbReference type="AlphaFoldDB" id="A0A2H3J5L9"/>
<name>A0A2H3J5L9_WOLCO</name>
<evidence type="ECO:0000256" key="1">
    <source>
        <dbReference type="SAM" id="MobiDB-lite"/>
    </source>
</evidence>